<proteinExistence type="predicted"/>
<dbReference type="Gene3D" id="2.40.100.10">
    <property type="entry name" value="Cyclophilin-like"/>
    <property type="match status" value="1"/>
</dbReference>
<comment type="caution">
    <text evidence="5">The sequence shown here is derived from an EMBL/GenBank/DDBJ whole genome shotgun (WGS) entry which is preliminary data.</text>
</comment>
<organism evidence="5 6">
    <name type="scientific">Idiomarina tyrosinivorans</name>
    <dbReference type="NCBI Taxonomy" id="1445662"/>
    <lineage>
        <taxon>Bacteria</taxon>
        <taxon>Pseudomonadati</taxon>
        <taxon>Pseudomonadota</taxon>
        <taxon>Gammaproteobacteria</taxon>
        <taxon>Alteromonadales</taxon>
        <taxon>Idiomarinaceae</taxon>
        <taxon>Idiomarina</taxon>
    </lineage>
</organism>
<dbReference type="RefSeq" id="WP_126840823.1">
    <property type="nucleotide sequence ID" value="NZ_PIQH01000001.1"/>
</dbReference>
<dbReference type="InterPro" id="IPR029000">
    <property type="entry name" value="Cyclophilin-like_dom_sf"/>
</dbReference>
<evidence type="ECO:0000313" key="5">
    <source>
        <dbReference type="EMBL" id="RUO81482.1"/>
    </source>
</evidence>
<evidence type="ECO:0000256" key="1">
    <source>
        <dbReference type="ARBA" id="ARBA00022741"/>
    </source>
</evidence>
<keyword evidence="2 5" id="KW-0378">Hydrolase</keyword>
<name>A0A432ZUG7_9GAMM</name>
<dbReference type="NCBIfam" id="TIGR00724">
    <property type="entry name" value="urea_amlyse_rel"/>
    <property type="match status" value="1"/>
</dbReference>
<dbReference type="GO" id="GO:0005524">
    <property type="term" value="F:ATP binding"/>
    <property type="evidence" value="ECO:0007669"/>
    <property type="project" value="UniProtKB-KW"/>
</dbReference>
<reference evidence="5 6" key="1">
    <citation type="journal article" date="2011" name="Front. Microbiol.">
        <title>Genomic signatures of strain selection and enhancement in Bacillus atrophaeus var. globigii, a historical biowarfare simulant.</title>
        <authorList>
            <person name="Gibbons H.S."/>
            <person name="Broomall S.M."/>
            <person name="McNew L.A."/>
            <person name="Daligault H."/>
            <person name="Chapman C."/>
            <person name="Bruce D."/>
            <person name="Karavis M."/>
            <person name="Krepps M."/>
            <person name="McGregor P.A."/>
            <person name="Hong C."/>
            <person name="Park K.H."/>
            <person name="Akmal A."/>
            <person name="Feldman A."/>
            <person name="Lin J.S."/>
            <person name="Chang W.E."/>
            <person name="Higgs B.W."/>
            <person name="Demirev P."/>
            <person name="Lindquist J."/>
            <person name="Liem A."/>
            <person name="Fochler E."/>
            <person name="Read T.D."/>
            <person name="Tapia R."/>
            <person name="Johnson S."/>
            <person name="Bishop-Lilly K.A."/>
            <person name="Detter C."/>
            <person name="Han C."/>
            <person name="Sozhamannan S."/>
            <person name="Rosenzweig C.N."/>
            <person name="Skowronski E.W."/>
        </authorList>
    </citation>
    <scope>NUCLEOTIDE SEQUENCE [LARGE SCALE GENOMIC DNA]</scope>
    <source>
        <strain evidence="5 6">CC-PW-9</strain>
    </source>
</reference>
<dbReference type="InterPro" id="IPR003778">
    <property type="entry name" value="CT_A_B"/>
</dbReference>
<dbReference type="Pfam" id="PF02626">
    <property type="entry name" value="CT_A_B"/>
    <property type="match status" value="1"/>
</dbReference>
<dbReference type="OrthoDB" id="9768696at2"/>
<dbReference type="GO" id="GO:0016787">
    <property type="term" value="F:hydrolase activity"/>
    <property type="evidence" value="ECO:0007669"/>
    <property type="project" value="UniProtKB-KW"/>
</dbReference>
<evidence type="ECO:0000259" key="4">
    <source>
        <dbReference type="SMART" id="SM00797"/>
    </source>
</evidence>
<evidence type="ECO:0000256" key="2">
    <source>
        <dbReference type="ARBA" id="ARBA00022801"/>
    </source>
</evidence>
<dbReference type="PANTHER" id="PTHR43309:SF4">
    <property type="entry name" value="CARBOXYLTRANSFERASE DOMAIN-CONTAINING PROTEIN"/>
    <property type="match status" value="1"/>
</dbReference>
<dbReference type="AlphaFoldDB" id="A0A432ZUG7"/>
<dbReference type="InterPro" id="IPR052708">
    <property type="entry name" value="PxpC"/>
</dbReference>
<dbReference type="SMART" id="SM00797">
    <property type="entry name" value="AHS2"/>
    <property type="match status" value="1"/>
</dbReference>
<feature type="domain" description="Carboxyltransferase" evidence="4">
    <location>
        <begin position="26"/>
        <end position="306"/>
    </location>
</feature>
<dbReference type="EMBL" id="PIQH01000001">
    <property type="protein sequence ID" value="RUO81482.1"/>
    <property type="molecule type" value="Genomic_DNA"/>
</dbReference>
<gene>
    <name evidence="5" type="ORF">CWI84_01620</name>
</gene>
<keyword evidence="3" id="KW-0067">ATP-binding</keyword>
<evidence type="ECO:0000313" key="6">
    <source>
        <dbReference type="Proteomes" id="UP000287996"/>
    </source>
</evidence>
<accession>A0A432ZUG7</accession>
<keyword evidence="1" id="KW-0547">Nucleotide-binding</keyword>
<protein>
    <submittedName>
        <fullName evidence="5">Allophanate hydrolase</fullName>
    </submittedName>
</protein>
<evidence type="ECO:0000256" key="3">
    <source>
        <dbReference type="ARBA" id="ARBA00022840"/>
    </source>
</evidence>
<dbReference type="Proteomes" id="UP000287996">
    <property type="component" value="Unassembled WGS sequence"/>
</dbReference>
<dbReference type="PANTHER" id="PTHR43309">
    <property type="entry name" value="5-OXOPROLINASE SUBUNIT C"/>
    <property type="match status" value="1"/>
</dbReference>
<dbReference type="SUPFAM" id="SSF50891">
    <property type="entry name" value="Cyclophilin-like"/>
    <property type="match status" value="1"/>
</dbReference>
<keyword evidence="6" id="KW-1185">Reference proteome</keyword>
<sequence>MSNGVIVVSSGMQSLIQDFGRFGYLASGITRGGPVDEHAFLWANRLLGNHFNCAQIECLLGGLEVEFSQPTAFVVTGAEVPLTLDKQQLNGWQTYTAEAGQRLKIGFASAGVRSYLAVAGGFQVAPKLGSCATVTREQLGGLDGMGKPLQDGDEIACKASSIAVRRRIGWPYKPNYSRAATVGVVPAFQFDDFSEEAQACFEQGVYTASQQSDRMGVRLQGPAVAYEHGGLISEGISIGAIQIPPDGQPIIMLNDRQTLGGYPKLGVVSAIDLGKVAQTRPDQDIRFTFIDQQTAQQQARRFYRFFGVKPMAGGRG</sequence>